<organism evidence="1 3">
    <name type="scientific">Rhizobium tibeticum</name>
    <dbReference type="NCBI Taxonomy" id="501024"/>
    <lineage>
        <taxon>Bacteria</taxon>
        <taxon>Pseudomonadati</taxon>
        <taxon>Pseudomonadota</taxon>
        <taxon>Alphaproteobacteria</taxon>
        <taxon>Hyphomicrobiales</taxon>
        <taxon>Rhizobiaceae</taxon>
        <taxon>Rhizobium/Agrobacterium group</taxon>
        <taxon>Rhizobium</taxon>
    </lineage>
</organism>
<name>A0A1H8NQT0_9HYPH</name>
<proteinExistence type="predicted"/>
<dbReference type="EMBL" id="FNXB01000018">
    <property type="protein sequence ID" value="SEI00838.1"/>
    <property type="molecule type" value="Genomic_DNA"/>
</dbReference>
<evidence type="ECO:0000313" key="4">
    <source>
        <dbReference type="Proteomes" id="UP000198939"/>
    </source>
</evidence>
<reference evidence="1" key="2">
    <citation type="submission" date="2016-10" db="EMBL/GenBank/DDBJ databases">
        <authorList>
            <person name="de Groot N.N."/>
        </authorList>
    </citation>
    <scope>NUCLEOTIDE SEQUENCE [LARGE SCALE GENOMIC DNA]</scope>
    <source>
        <strain evidence="1">CCBAU85039</strain>
    </source>
</reference>
<gene>
    <name evidence="1" type="ORF">RTCCBAU85039_3668</name>
    <name evidence="2" type="ORF">SAMN05216228_101541</name>
</gene>
<sequence length="196" mass="21289">MPYRIHPPLPDELGIGSPDLGAEQGIVPPTLRCVNVQISRHDIIVADQQNGHFELKQLGRIGLQALKPSKLVFELWAWSRIAVRKIEAADQQAVYHGLDIASVSVVRIAGKAAPRQDWQCAPCQDGNAVPALLAVPYSLISGASKFVARKSLVDCLEFLKADNVGAIFLQPPQQHCKAAVDAIDVIRGYFHAISEG</sequence>
<evidence type="ECO:0000313" key="1">
    <source>
        <dbReference type="EMBL" id="SEI00838.1"/>
    </source>
</evidence>
<evidence type="ECO:0000313" key="2">
    <source>
        <dbReference type="EMBL" id="SEO31960.1"/>
    </source>
</evidence>
<accession>A0A1H8NQT0</accession>
<reference evidence="2 4" key="1">
    <citation type="submission" date="2016-10" db="EMBL/GenBank/DDBJ databases">
        <authorList>
            <person name="Varghese N."/>
            <person name="Submissions S."/>
        </authorList>
    </citation>
    <scope>NUCLEOTIDE SEQUENCE [LARGE SCALE GENOMIC DNA]</scope>
    <source>
        <strain evidence="2 4">CGMCC 1.7071</strain>
    </source>
</reference>
<dbReference type="Proteomes" id="UP000183063">
    <property type="component" value="Unassembled WGS sequence"/>
</dbReference>
<dbReference type="EMBL" id="FOCV01000015">
    <property type="protein sequence ID" value="SEO31960.1"/>
    <property type="molecule type" value="Genomic_DNA"/>
</dbReference>
<dbReference type="AlphaFoldDB" id="A0A1H8NQT0"/>
<evidence type="ECO:0000313" key="3">
    <source>
        <dbReference type="Proteomes" id="UP000183063"/>
    </source>
</evidence>
<dbReference type="Proteomes" id="UP000198939">
    <property type="component" value="Unassembled WGS sequence"/>
</dbReference>
<protein>
    <submittedName>
        <fullName evidence="1">Uncharacterized protein</fullName>
    </submittedName>
</protein>
<reference evidence="3" key="3">
    <citation type="submission" date="2016-10" db="EMBL/GenBank/DDBJ databases">
        <authorList>
            <person name="Wibberg D."/>
        </authorList>
    </citation>
    <scope>NUCLEOTIDE SEQUENCE [LARGE SCALE GENOMIC DNA]</scope>
</reference>
<keyword evidence="4" id="KW-1185">Reference proteome</keyword>